<name>A0A454XPR1_PRIPA</name>
<organism evidence="2 3">
    <name type="scientific">Pristionchus pacificus</name>
    <name type="common">Parasitic nematode worm</name>
    <dbReference type="NCBI Taxonomy" id="54126"/>
    <lineage>
        <taxon>Eukaryota</taxon>
        <taxon>Metazoa</taxon>
        <taxon>Ecdysozoa</taxon>
        <taxon>Nematoda</taxon>
        <taxon>Chromadorea</taxon>
        <taxon>Rhabditida</taxon>
        <taxon>Rhabditina</taxon>
        <taxon>Diplogasteromorpha</taxon>
        <taxon>Diplogasteroidea</taxon>
        <taxon>Neodiplogasteridae</taxon>
        <taxon>Pristionchus</taxon>
    </lineage>
</organism>
<proteinExistence type="predicted"/>
<protein>
    <submittedName>
        <fullName evidence="2">Uncharacterized protein</fullName>
    </submittedName>
</protein>
<feature type="compositionally biased region" description="Basic and acidic residues" evidence="1">
    <location>
        <begin position="90"/>
        <end position="101"/>
    </location>
</feature>
<evidence type="ECO:0000256" key="1">
    <source>
        <dbReference type="SAM" id="MobiDB-lite"/>
    </source>
</evidence>
<evidence type="ECO:0000313" key="2">
    <source>
        <dbReference type="EnsemblMetazoa" id="PPA22818.1"/>
    </source>
</evidence>
<gene>
    <name evidence="2" type="primary">WBGene00112372</name>
</gene>
<dbReference type="EnsemblMetazoa" id="PPA22818.1">
    <property type="protein sequence ID" value="PPA22818.1"/>
    <property type="gene ID" value="WBGene00112372"/>
</dbReference>
<dbReference type="Proteomes" id="UP000005239">
    <property type="component" value="Unassembled WGS sequence"/>
</dbReference>
<evidence type="ECO:0000313" key="3">
    <source>
        <dbReference type="Proteomes" id="UP000005239"/>
    </source>
</evidence>
<dbReference type="OMA" id="EDGRKMI"/>
<dbReference type="PANTHER" id="PTHR38608:SF2">
    <property type="entry name" value="SIGNAL PEPTIDE PROTEIN"/>
    <property type="match status" value="1"/>
</dbReference>
<accession>A0A8R1UIC5</accession>
<feature type="region of interest" description="Disordered" evidence="1">
    <location>
        <begin position="83"/>
        <end position="127"/>
    </location>
</feature>
<keyword evidence="3" id="KW-1185">Reference proteome</keyword>
<reference evidence="2" key="2">
    <citation type="submission" date="2022-06" db="UniProtKB">
        <authorList>
            <consortium name="EnsemblMetazoa"/>
        </authorList>
    </citation>
    <scope>IDENTIFICATION</scope>
    <source>
        <strain evidence="2">PS312</strain>
    </source>
</reference>
<accession>A0A454XPR1</accession>
<dbReference type="AlphaFoldDB" id="A0A454XPR1"/>
<sequence length="127" mass="13788">MLGMMNSPSDSVEFYACNPGKSGQQLSAADTKAFTSAKEKPQTAYTQDGRMVVDGKVVEGKEAASLWTGVLLRSAVQQIPIVNEKKAKKGEKVEKEEETKEQITPIDEPTLTTASPQKDTPVEEISQ</sequence>
<reference evidence="3" key="1">
    <citation type="journal article" date="2008" name="Nat. Genet.">
        <title>The Pristionchus pacificus genome provides a unique perspective on nematode lifestyle and parasitism.</title>
        <authorList>
            <person name="Dieterich C."/>
            <person name="Clifton S.W."/>
            <person name="Schuster L.N."/>
            <person name="Chinwalla A."/>
            <person name="Delehaunty K."/>
            <person name="Dinkelacker I."/>
            <person name="Fulton L."/>
            <person name="Fulton R."/>
            <person name="Godfrey J."/>
            <person name="Minx P."/>
            <person name="Mitreva M."/>
            <person name="Roeseler W."/>
            <person name="Tian H."/>
            <person name="Witte H."/>
            <person name="Yang S.P."/>
            <person name="Wilson R.K."/>
            <person name="Sommer R.J."/>
        </authorList>
    </citation>
    <scope>NUCLEOTIDE SEQUENCE [LARGE SCALE GENOMIC DNA]</scope>
    <source>
        <strain evidence="3">PS312</strain>
    </source>
</reference>
<dbReference type="PANTHER" id="PTHR38608">
    <property type="entry name" value="PROTEIN CBG07207"/>
    <property type="match status" value="1"/>
</dbReference>
<dbReference type="OrthoDB" id="5821797at2759"/>